<feature type="region of interest" description="Disordered" evidence="1">
    <location>
        <begin position="109"/>
        <end position="140"/>
    </location>
</feature>
<evidence type="ECO:0000313" key="3">
    <source>
        <dbReference type="Proteomes" id="UP000531561"/>
    </source>
</evidence>
<name>A0A8H6EHB3_9HELO</name>
<organism evidence="2 3">
    <name type="scientific">Botrytis fragariae</name>
    <dbReference type="NCBI Taxonomy" id="1964551"/>
    <lineage>
        <taxon>Eukaryota</taxon>
        <taxon>Fungi</taxon>
        <taxon>Dikarya</taxon>
        <taxon>Ascomycota</taxon>
        <taxon>Pezizomycotina</taxon>
        <taxon>Leotiomycetes</taxon>
        <taxon>Helotiales</taxon>
        <taxon>Sclerotiniaceae</taxon>
        <taxon>Botrytis</taxon>
    </lineage>
</organism>
<evidence type="ECO:0000313" key="2">
    <source>
        <dbReference type="EMBL" id="KAF5872267.1"/>
    </source>
</evidence>
<evidence type="ECO:0000256" key="1">
    <source>
        <dbReference type="SAM" id="MobiDB-lite"/>
    </source>
</evidence>
<gene>
    <name evidence="2" type="ORF">Bfra_005623</name>
</gene>
<protein>
    <submittedName>
        <fullName evidence="2">Uncharacterized protein</fullName>
    </submittedName>
</protein>
<reference evidence="2 3" key="1">
    <citation type="journal article" date="2020" name="Phytopathology">
        <title>A high-quality genome resource of Botrytis fragariae, a new and rapidly spreading fungal pathogen causing strawberry gray mold in the U.S.A.</title>
        <authorList>
            <person name="Wu Y."/>
            <person name="Saski C.A."/>
            <person name="Schnabel G."/>
            <person name="Xiao S."/>
            <person name="Hu M."/>
        </authorList>
    </citation>
    <scope>NUCLEOTIDE SEQUENCE [LARGE SCALE GENOMIC DNA]</scope>
    <source>
        <strain evidence="2 3">BVB16</strain>
    </source>
</reference>
<dbReference type="RefSeq" id="XP_037191213.1">
    <property type="nucleotide sequence ID" value="XM_037336003.1"/>
</dbReference>
<comment type="caution">
    <text evidence="2">The sequence shown here is derived from an EMBL/GenBank/DDBJ whole genome shotgun (WGS) entry which is preliminary data.</text>
</comment>
<accession>A0A8H6EHB3</accession>
<feature type="compositionally biased region" description="Basic and acidic residues" evidence="1">
    <location>
        <begin position="26"/>
        <end position="48"/>
    </location>
</feature>
<dbReference type="OrthoDB" id="3547356at2759"/>
<feature type="compositionally biased region" description="Acidic residues" evidence="1">
    <location>
        <begin position="109"/>
        <end position="121"/>
    </location>
</feature>
<dbReference type="GeneID" id="59259695"/>
<dbReference type="Proteomes" id="UP000531561">
    <property type="component" value="Unassembled WGS sequence"/>
</dbReference>
<feature type="region of interest" description="Disordered" evidence="1">
    <location>
        <begin position="1"/>
        <end position="48"/>
    </location>
</feature>
<dbReference type="AlphaFoldDB" id="A0A8H6EHB3"/>
<dbReference type="EMBL" id="JABFCT010000010">
    <property type="protein sequence ID" value="KAF5872267.1"/>
    <property type="molecule type" value="Genomic_DNA"/>
</dbReference>
<sequence>MSNLFHPYDPALWGTGIPKPSNSLGQDKDQDQAQNEENKKDKEIEDKKIEDRKAWEQIKTQVDVLGDIVRRIRQKDEMSLQGLKRELEGIERIVGMLGKLCRDMLGEELEGGEEDIEDEADQIDKLRRHGRRQRWEDEGD</sequence>
<keyword evidence="3" id="KW-1185">Reference proteome</keyword>
<proteinExistence type="predicted"/>